<dbReference type="InterPro" id="IPR009945">
    <property type="entry name" value="ATPase_inh_sub_z"/>
</dbReference>
<protein>
    <submittedName>
        <fullName evidence="1">DUF1476 domain-containing protein</fullName>
    </submittedName>
</protein>
<comment type="caution">
    <text evidence="1">The sequence shown here is derived from an EMBL/GenBank/DDBJ whole genome shotgun (WGS) entry which is preliminary data.</text>
</comment>
<accession>A0ABX1DIZ8</accession>
<proteinExistence type="predicted"/>
<name>A0ABX1DIZ8_9HYPH</name>
<organism evidence="1 2">
    <name type="scientific">Brucella haematophila</name>
    <dbReference type="NCBI Taxonomy" id="419474"/>
    <lineage>
        <taxon>Bacteria</taxon>
        <taxon>Pseudomonadati</taxon>
        <taxon>Pseudomonadota</taxon>
        <taxon>Alphaproteobacteria</taxon>
        <taxon>Hyphomicrobiales</taxon>
        <taxon>Brucellaceae</taxon>
        <taxon>Brucella/Ochrobactrum group</taxon>
        <taxon>Brucella</taxon>
    </lineage>
</organism>
<dbReference type="InterPro" id="IPR038293">
    <property type="entry name" value="ATPase_inh_sub_z_sf"/>
</dbReference>
<dbReference type="RefSeq" id="WP_138785031.1">
    <property type="nucleotide sequence ID" value="NZ_JBHEEQ010000007.1"/>
</dbReference>
<evidence type="ECO:0000313" key="2">
    <source>
        <dbReference type="Proteomes" id="UP000704467"/>
    </source>
</evidence>
<dbReference type="Proteomes" id="UP000704467">
    <property type="component" value="Unassembled WGS sequence"/>
</dbReference>
<dbReference type="Pfam" id="PF07345">
    <property type="entry name" value="ATPaseInh_sub_z"/>
    <property type="match status" value="1"/>
</dbReference>
<evidence type="ECO:0000313" key="1">
    <source>
        <dbReference type="EMBL" id="NKC02874.1"/>
    </source>
</evidence>
<gene>
    <name evidence="1" type="ORF">HED55_04360</name>
</gene>
<dbReference type="EMBL" id="JAAVLN010000001">
    <property type="protein sequence ID" value="NKC02874.1"/>
    <property type="molecule type" value="Genomic_DNA"/>
</dbReference>
<sequence length="107" mass="12338">MTTGMDDRRDTFEKKFVHDADLRFKAEARRNKLLGLWAAERLGKKNGEAEAYARDVVAADFLEVGDGDVFRKIRTDFDNAGLPDSDETIREKMQLFLEEAIRQIQQD</sequence>
<reference evidence="1 2" key="1">
    <citation type="submission" date="2020-03" db="EMBL/GenBank/DDBJ databases">
        <title>Whole genome sequencing of clinical and environmental type strains of Ochrobactrum.</title>
        <authorList>
            <person name="Dharne M."/>
        </authorList>
    </citation>
    <scope>NUCLEOTIDE SEQUENCE [LARGE SCALE GENOMIC DNA]</scope>
    <source>
        <strain evidence="1 2">CIP 109452</strain>
    </source>
</reference>
<dbReference type="PIRSF" id="PIRSF031780">
    <property type="entry name" value="UCP031780"/>
    <property type="match status" value="1"/>
</dbReference>
<dbReference type="Gene3D" id="1.10.790.20">
    <property type="entry name" value="Domain of unknown function DUF1476"/>
    <property type="match status" value="1"/>
</dbReference>
<keyword evidence="2" id="KW-1185">Reference proteome</keyword>